<dbReference type="PANTHER" id="PTHR11079:SF161">
    <property type="entry name" value="CMP_DCMP-TYPE DEAMINASE DOMAIN-CONTAINING PROTEIN"/>
    <property type="match status" value="1"/>
</dbReference>
<dbReference type="GO" id="GO:0006152">
    <property type="term" value="P:purine nucleoside catabolic process"/>
    <property type="evidence" value="ECO:0007669"/>
    <property type="project" value="TreeGrafter"/>
</dbReference>
<dbReference type="EMBL" id="MFKG01000010">
    <property type="protein sequence ID" value="OGG40636.1"/>
    <property type="molecule type" value="Genomic_DNA"/>
</dbReference>
<accession>A0A1F6BUL0</accession>
<feature type="domain" description="CMP/dCMP-type deaminase" evidence="1">
    <location>
        <begin position="1"/>
        <end position="144"/>
    </location>
</feature>
<dbReference type="Proteomes" id="UP000179368">
    <property type="component" value="Unassembled WGS sequence"/>
</dbReference>
<comment type="caution">
    <text evidence="2">The sequence shown here is derived from an EMBL/GenBank/DDBJ whole genome shotgun (WGS) entry which is preliminary data.</text>
</comment>
<sequence>MDDKTALRKAIEKSKESVAVGGFPVGAVIVKDGEILSSGISNGKQLNDPTSHAETDAIRAACQKLQTRDLKDVVLYSSLEPCLMCFAASSWASIPKIVYACGRGRVSKQHYEGSHNLTSINETVRHPIELIHLQELEEEALRVIEEWEK</sequence>
<dbReference type="InterPro" id="IPR016193">
    <property type="entry name" value="Cytidine_deaminase-like"/>
</dbReference>
<evidence type="ECO:0000313" key="2">
    <source>
        <dbReference type="EMBL" id="OGG40636.1"/>
    </source>
</evidence>
<gene>
    <name evidence="2" type="ORF">A2116_00935</name>
</gene>
<name>A0A1F6BUL0_9BACT</name>
<dbReference type="AlphaFoldDB" id="A0A1F6BUL0"/>
<dbReference type="Pfam" id="PF00383">
    <property type="entry name" value="dCMP_cyt_deam_1"/>
    <property type="match status" value="1"/>
</dbReference>
<protein>
    <recommendedName>
        <fullName evidence="1">CMP/dCMP-type deaminase domain-containing protein</fullName>
    </recommendedName>
</protein>
<dbReference type="SUPFAM" id="SSF53927">
    <property type="entry name" value="Cytidine deaminase-like"/>
    <property type="match status" value="1"/>
</dbReference>
<reference evidence="2 3" key="1">
    <citation type="journal article" date="2016" name="Nat. Commun.">
        <title>Thousands of microbial genomes shed light on interconnected biogeochemical processes in an aquifer system.</title>
        <authorList>
            <person name="Anantharaman K."/>
            <person name="Brown C.T."/>
            <person name="Hug L.A."/>
            <person name="Sharon I."/>
            <person name="Castelle C.J."/>
            <person name="Probst A.J."/>
            <person name="Thomas B.C."/>
            <person name="Singh A."/>
            <person name="Wilkins M.J."/>
            <person name="Karaoz U."/>
            <person name="Brodie E.L."/>
            <person name="Williams K.H."/>
            <person name="Hubbard S.S."/>
            <person name="Banfield J.F."/>
        </authorList>
    </citation>
    <scope>NUCLEOTIDE SEQUENCE [LARGE SCALE GENOMIC DNA]</scope>
</reference>
<organism evidence="2 3">
    <name type="scientific">Candidatus Jorgensenbacteria bacterium GWA1_49_17</name>
    <dbReference type="NCBI Taxonomy" id="1798467"/>
    <lineage>
        <taxon>Bacteria</taxon>
        <taxon>Candidatus Joergenseniibacteriota</taxon>
    </lineage>
</organism>
<dbReference type="GO" id="GO:0047974">
    <property type="term" value="F:guanosine deaminase activity"/>
    <property type="evidence" value="ECO:0007669"/>
    <property type="project" value="TreeGrafter"/>
</dbReference>
<dbReference type="InterPro" id="IPR002125">
    <property type="entry name" value="CMP_dCMP_dom"/>
</dbReference>
<evidence type="ECO:0000259" key="1">
    <source>
        <dbReference type="PROSITE" id="PS51747"/>
    </source>
</evidence>
<dbReference type="CDD" id="cd01285">
    <property type="entry name" value="nucleoside_deaminase"/>
    <property type="match status" value="1"/>
</dbReference>
<evidence type="ECO:0000313" key="3">
    <source>
        <dbReference type="Proteomes" id="UP000179368"/>
    </source>
</evidence>
<dbReference type="Gene3D" id="3.40.140.10">
    <property type="entry name" value="Cytidine Deaminase, domain 2"/>
    <property type="match status" value="1"/>
</dbReference>
<dbReference type="PANTHER" id="PTHR11079">
    <property type="entry name" value="CYTOSINE DEAMINASE FAMILY MEMBER"/>
    <property type="match status" value="1"/>
</dbReference>
<proteinExistence type="predicted"/>
<dbReference type="PROSITE" id="PS51747">
    <property type="entry name" value="CYT_DCMP_DEAMINASES_2"/>
    <property type="match status" value="1"/>
</dbReference>